<dbReference type="AlphaFoldDB" id="A0A8J7M226"/>
<accession>A0A8J7M226</accession>
<dbReference type="RefSeq" id="WP_199386117.1">
    <property type="nucleotide sequence ID" value="NZ_JAEMHM010000021.1"/>
</dbReference>
<keyword evidence="2" id="KW-1185">Reference proteome</keyword>
<comment type="caution">
    <text evidence="1">The sequence shown here is derived from an EMBL/GenBank/DDBJ whole genome shotgun (WGS) entry which is preliminary data.</text>
</comment>
<evidence type="ECO:0000313" key="2">
    <source>
        <dbReference type="Proteomes" id="UP000636888"/>
    </source>
</evidence>
<dbReference type="EMBL" id="JAEMHM010000021">
    <property type="protein sequence ID" value="MBJ6727202.1"/>
    <property type="molecule type" value="Genomic_DNA"/>
</dbReference>
<dbReference type="Proteomes" id="UP000636888">
    <property type="component" value="Unassembled WGS sequence"/>
</dbReference>
<reference evidence="1" key="1">
    <citation type="submission" date="2020-12" db="EMBL/GenBank/DDBJ databases">
        <title>Geomonas sp. Red875, isolated from river sediment.</title>
        <authorList>
            <person name="Xu Z."/>
            <person name="Zhang Z."/>
            <person name="Masuda Y."/>
            <person name="Itoh H."/>
            <person name="Senoo K."/>
        </authorList>
    </citation>
    <scope>NUCLEOTIDE SEQUENCE</scope>
    <source>
        <strain evidence="1">Red875</strain>
    </source>
</reference>
<gene>
    <name evidence="1" type="ORF">JFN93_21030</name>
</gene>
<evidence type="ECO:0008006" key="3">
    <source>
        <dbReference type="Google" id="ProtNLM"/>
    </source>
</evidence>
<proteinExistence type="predicted"/>
<dbReference type="PROSITE" id="PS51257">
    <property type="entry name" value="PROKAR_LIPOPROTEIN"/>
    <property type="match status" value="1"/>
</dbReference>
<protein>
    <recommendedName>
        <fullName evidence="3">Lipoprotein</fullName>
    </recommendedName>
</protein>
<sequence>MNDLLKITLRSLAVVVFLSGCTVQLVSKYDDQTDTNVTALQKKFDSYFVNLKSESYPNCSYFNNMSFYKDADVEISGILVRAKAIPKNDITVNQLDAINTAISDLEKLHKLKDKQNVCIDPTSIDTDRILFNTIFTAILKLEIAKKRGESK</sequence>
<organism evidence="1 2">
    <name type="scientific">Geomesophilobacter sediminis</name>
    <dbReference type="NCBI Taxonomy" id="2798584"/>
    <lineage>
        <taxon>Bacteria</taxon>
        <taxon>Pseudomonadati</taxon>
        <taxon>Thermodesulfobacteriota</taxon>
        <taxon>Desulfuromonadia</taxon>
        <taxon>Geobacterales</taxon>
        <taxon>Geobacteraceae</taxon>
        <taxon>Geomesophilobacter</taxon>
    </lineage>
</organism>
<name>A0A8J7M226_9BACT</name>
<evidence type="ECO:0000313" key="1">
    <source>
        <dbReference type="EMBL" id="MBJ6727202.1"/>
    </source>
</evidence>